<name>A0A9X2TH67_9BACT</name>
<comment type="caution">
    <text evidence="1">The sequence shown here is derived from an EMBL/GenBank/DDBJ whole genome shotgun (WGS) entry which is preliminary data.</text>
</comment>
<sequence length="188" mass="21566">MEDDSSAEDMQHYSVAVSQDRDGFFRLTCPSCGLDFKIQSSDADLQHILEAQIRRVERDMKGEESEDSSTSLTCPYCGYRDALNEMYTEEAQEYFQRVVHRELIVPMMNDFANKLAKSWERGNRGSSSLISFEADTSREILPPRPIHGPEPADMKIVEFLCCGERAKIRDRWYAVNTCPFCKTNVQLS</sequence>
<protein>
    <submittedName>
        <fullName evidence="1">Uncharacterized Zn finger protein (UPF0148 family)</fullName>
    </submittedName>
</protein>
<evidence type="ECO:0000313" key="1">
    <source>
        <dbReference type="EMBL" id="MCS3709946.1"/>
    </source>
</evidence>
<dbReference type="AlphaFoldDB" id="A0A9X2TH67"/>
<reference evidence="1" key="1">
    <citation type="submission" date="2022-08" db="EMBL/GenBank/DDBJ databases">
        <title>Genomic Encyclopedia of Type Strains, Phase V (KMG-V): Genome sequencing to study the core and pangenomes of soil and plant-associated prokaryotes.</title>
        <authorList>
            <person name="Whitman W."/>
        </authorList>
    </citation>
    <scope>NUCLEOTIDE SEQUENCE</scope>
    <source>
        <strain evidence="1">SP3049</strain>
    </source>
</reference>
<dbReference type="RefSeq" id="WP_259123925.1">
    <property type="nucleotide sequence ID" value="NZ_JANTZO010000005.1"/>
</dbReference>
<gene>
    <name evidence="1" type="ORF">GGP61_001550</name>
</gene>
<organism evidence="1 2">
    <name type="scientific">Salinibacter ruber</name>
    <dbReference type="NCBI Taxonomy" id="146919"/>
    <lineage>
        <taxon>Bacteria</taxon>
        <taxon>Pseudomonadati</taxon>
        <taxon>Rhodothermota</taxon>
        <taxon>Rhodothermia</taxon>
        <taxon>Rhodothermales</taxon>
        <taxon>Salinibacteraceae</taxon>
        <taxon>Salinibacter</taxon>
    </lineage>
</organism>
<accession>A0A9X2TH67</accession>
<proteinExistence type="predicted"/>
<dbReference type="EMBL" id="JANUAE010000004">
    <property type="protein sequence ID" value="MCS3709946.1"/>
    <property type="molecule type" value="Genomic_DNA"/>
</dbReference>
<evidence type="ECO:0000313" key="2">
    <source>
        <dbReference type="Proteomes" id="UP001155057"/>
    </source>
</evidence>
<dbReference type="Proteomes" id="UP001155057">
    <property type="component" value="Unassembled WGS sequence"/>
</dbReference>